<reference evidence="9" key="2">
    <citation type="journal article" date="2021" name="PeerJ">
        <title>Extensive microbial diversity within the chicken gut microbiome revealed by metagenomics and culture.</title>
        <authorList>
            <person name="Gilroy R."/>
            <person name="Ravi A."/>
            <person name="Getino M."/>
            <person name="Pursley I."/>
            <person name="Horton D.L."/>
            <person name="Alikhan N.F."/>
            <person name="Baker D."/>
            <person name="Gharbi K."/>
            <person name="Hall N."/>
            <person name="Watson M."/>
            <person name="Adriaenssens E.M."/>
            <person name="Foster-Nyarko E."/>
            <person name="Jarju S."/>
            <person name="Secka A."/>
            <person name="Antonio M."/>
            <person name="Oren A."/>
            <person name="Chaudhuri R.R."/>
            <person name="La Ragione R."/>
            <person name="Hildebrand F."/>
            <person name="Pallen M.J."/>
        </authorList>
    </citation>
    <scope>NUCLEOTIDE SEQUENCE</scope>
    <source>
        <strain evidence="9">D5-748</strain>
    </source>
</reference>
<dbReference type="PANTHER" id="PTHR30472:SF41">
    <property type="entry name" value="TRANSPORT SYSTEM PERMEASE PROTEIN"/>
    <property type="match status" value="1"/>
</dbReference>
<organism evidence="9 10">
    <name type="scientific">Candidatus Cryptobacteroides merdavium</name>
    <dbReference type="NCBI Taxonomy" id="2840769"/>
    <lineage>
        <taxon>Bacteria</taxon>
        <taxon>Pseudomonadati</taxon>
        <taxon>Bacteroidota</taxon>
        <taxon>Bacteroidia</taxon>
        <taxon>Bacteroidales</taxon>
        <taxon>Candidatus Cryptobacteroides</taxon>
    </lineage>
</organism>
<protein>
    <submittedName>
        <fullName evidence="9">Iron ABC transporter permease</fullName>
    </submittedName>
</protein>
<sequence>MFQKHKDKAFILLSVAVLLLLFALDLTTGSAEISPGDIIRTYAGGEVPSQTRSIVLEIRTARAVTALLAGIAVSVCGLIMQTFFRNPLAGPFVLGINSGASLGAALFVLGLPAAGIGNGLAENLGLAGAAWIGAGAVMFLVAAVSHRMKDIMVVLILGMMFSSGIDALVQVMQFFSDSTSLKSYVLWTMGSLGSVSHSQLPLLAGAVLVGLLLAVISVKPLNMLHLGEEYAVTMGLNVRRTRYVIYSATVLLAGTVTAFCGPIGFIGLASPHIARFMTGRSDHRILLPCTALAGAVLMLLCDILSRLCSLPVNVMTSLLGIPIVIWIVLRIKKPF</sequence>
<proteinExistence type="inferred from homology"/>
<feature type="transmembrane region" description="Helical" evidence="8">
    <location>
        <begin position="243"/>
        <end position="265"/>
    </location>
</feature>
<keyword evidence="5 8" id="KW-0812">Transmembrane</keyword>
<evidence type="ECO:0000313" key="10">
    <source>
        <dbReference type="Proteomes" id="UP000823619"/>
    </source>
</evidence>
<dbReference type="AlphaFoldDB" id="A0A9D9EF91"/>
<dbReference type="GO" id="GO:0033214">
    <property type="term" value="P:siderophore-iron import into cell"/>
    <property type="evidence" value="ECO:0007669"/>
    <property type="project" value="TreeGrafter"/>
</dbReference>
<comment type="subcellular location">
    <subcellularLocation>
        <location evidence="1">Cell membrane</location>
        <topology evidence="1">Multi-pass membrane protein</topology>
    </subcellularLocation>
</comment>
<dbReference type="GO" id="GO:0022857">
    <property type="term" value="F:transmembrane transporter activity"/>
    <property type="evidence" value="ECO:0007669"/>
    <property type="project" value="InterPro"/>
</dbReference>
<feature type="transmembrane region" description="Helical" evidence="8">
    <location>
        <begin position="285"/>
        <end position="303"/>
    </location>
</feature>
<dbReference type="InterPro" id="IPR000522">
    <property type="entry name" value="ABC_transptr_permease_BtuC"/>
</dbReference>
<dbReference type="InterPro" id="IPR037294">
    <property type="entry name" value="ABC_BtuC-like"/>
</dbReference>
<reference evidence="9" key="1">
    <citation type="submission" date="2020-10" db="EMBL/GenBank/DDBJ databases">
        <authorList>
            <person name="Gilroy R."/>
        </authorList>
    </citation>
    <scope>NUCLEOTIDE SEQUENCE</scope>
    <source>
        <strain evidence="9">D5-748</strain>
    </source>
</reference>
<feature type="transmembrane region" description="Helical" evidence="8">
    <location>
        <begin position="92"/>
        <end position="112"/>
    </location>
</feature>
<feature type="transmembrane region" description="Helical" evidence="8">
    <location>
        <begin position="310"/>
        <end position="329"/>
    </location>
</feature>
<keyword evidence="4" id="KW-1003">Cell membrane</keyword>
<evidence type="ECO:0000256" key="2">
    <source>
        <dbReference type="ARBA" id="ARBA00007935"/>
    </source>
</evidence>
<dbReference type="CDD" id="cd06550">
    <property type="entry name" value="TM_ABC_iron-siderophores_like"/>
    <property type="match status" value="1"/>
</dbReference>
<accession>A0A9D9EF91</accession>
<evidence type="ECO:0000256" key="6">
    <source>
        <dbReference type="ARBA" id="ARBA00022989"/>
    </source>
</evidence>
<evidence type="ECO:0000256" key="4">
    <source>
        <dbReference type="ARBA" id="ARBA00022475"/>
    </source>
</evidence>
<dbReference type="Pfam" id="PF01032">
    <property type="entry name" value="FecCD"/>
    <property type="match status" value="1"/>
</dbReference>
<feature type="transmembrane region" description="Helical" evidence="8">
    <location>
        <begin position="61"/>
        <end position="80"/>
    </location>
</feature>
<dbReference type="PANTHER" id="PTHR30472">
    <property type="entry name" value="FERRIC ENTEROBACTIN TRANSPORT SYSTEM PERMEASE PROTEIN"/>
    <property type="match status" value="1"/>
</dbReference>
<dbReference type="Proteomes" id="UP000823619">
    <property type="component" value="Unassembled WGS sequence"/>
</dbReference>
<dbReference type="SUPFAM" id="SSF81345">
    <property type="entry name" value="ABC transporter involved in vitamin B12 uptake, BtuC"/>
    <property type="match status" value="1"/>
</dbReference>
<keyword evidence="3" id="KW-0813">Transport</keyword>
<keyword evidence="7 8" id="KW-0472">Membrane</keyword>
<dbReference type="Gene3D" id="1.10.3470.10">
    <property type="entry name" value="ABC transporter involved in vitamin B12 uptake, BtuC"/>
    <property type="match status" value="1"/>
</dbReference>
<comment type="similarity">
    <text evidence="2">Belongs to the binding-protein-dependent transport system permease family. FecCD subfamily.</text>
</comment>
<name>A0A9D9EF91_9BACT</name>
<dbReference type="GO" id="GO:0005886">
    <property type="term" value="C:plasma membrane"/>
    <property type="evidence" value="ECO:0007669"/>
    <property type="project" value="UniProtKB-SubCell"/>
</dbReference>
<comment type="caution">
    <text evidence="9">The sequence shown here is derived from an EMBL/GenBank/DDBJ whole genome shotgun (WGS) entry which is preliminary data.</text>
</comment>
<evidence type="ECO:0000256" key="5">
    <source>
        <dbReference type="ARBA" id="ARBA00022692"/>
    </source>
</evidence>
<evidence type="ECO:0000256" key="7">
    <source>
        <dbReference type="ARBA" id="ARBA00023136"/>
    </source>
</evidence>
<keyword evidence="6 8" id="KW-1133">Transmembrane helix</keyword>
<evidence type="ECO:0000256" key="8">
    <source>
        <dbReference type="SAM" id="Phobius"/>
    </source>
</evidence>
<evidence type="ECO:0000256" key="3">
    <source>
        <dbReference type="ARBA" id="ARBA00022448"/>
    </source>
</evidence>
<evidence type="ECO:0000313" key="9">
    <source>
        <dbReference type="EMBL" id="MBO8445280.1"/>
    </source>
</evidence>
<dbReference type="EMBL" id="JADIMO010000082">
    <property type="protein sequence ID" value="MBO8445280.1"/>
    <property type="molecule type" value="Genomic_DNA"/>
</dbReference>
<feature type="transmembrane region" description="Helical" evidence="8">
    <location>
        <begin position="151"/>
        <end position="175"/>
    </location>
</feature>
<feature type="transmembrane region" description="Helical" evidence="8">
    <location>
        <begin position="195"/>
        <end position="216"/>
    </location>
</feature>
<evidence type="ECO:0000256" key="1">
    <source>
        <dbReference type="ARBA" id="ARBA00004651"/>
    </source>
</evidence>
<feature type="transmembrane region" description="Helical" evidence="8">
    <location>
        <begin position="124"/>
        <end position="144"/>
    </location>
</feature>
<gene>
    <name evidence="9" type="ORF">IAC23_06265</name>
</gene>